<gene>
    <name evidence="3" type="ordered locus">Geob_3842</name>
</gene>
<dbReference type="Proteomes" id="UP000007721">
    <property type="component" value="Chromosome"/>
</dbReference>
<feature type="region of interest" description="Disordered" evidence="1">
    <location>
        <begin position="37"/>
        <end position="58"/>
    </location>
</feature>
<protein>
    <recommendedName>
        <fullName evidence="5">Lipoprotein</fullName>
    </recommendedName>
</protein>
<evidence type="ECO:0000313" key="3">
    <source>
        <dbReference type="EMBL" id="AID57966.1"/>
    </source>
</evidence>
<reference evidence="3 4" key="1">
    <citation type="submission" date="2009-01" db="EMBL/GenBank/DDBJ databases">
        <title>Complete sequence of Geobacter sp. FRC-32.</title>
        <authorList>
            <consortium name="US DOE Joint Genome Institute"/>
            <person name="Lucas S."/>
            <person name="Copeland A."/>
            <person name="Lapidus A."/>
            <person name="Glavina del Rio T."/>
            <person name="Dalin E."/>
            <person name="Tice H."/>
            <person name="Bruce D."/>
            <person name="Goodwin L."/>
            <person name="Pitluck S."/>
            <person name="Saunders E."/>
            <person name="Brettin T."/>
            <person name="Detter J.C."/>
            <person name="Han C."/>
            <person name="Larimer F."/>
            <person name="Land M."/>
            <person name="Hauser L."/>
            <person name="Kyrpides N."/>
            <person name="Ovchinnikova G."/>
            <person name="Kostka J."/>
            <person name="Richardson P."/>
        </authorList>
    </citation>
    <scope>NUCLEOTIDE SEQUENCE [LARGE SCALE GENOMIC DNA]</scope>
    <source>
        <strain evidence="4">DSM 22248 / JCM 15807 / FRC-32</strain>
    </source>
</reference>
<evidence type="ECO:0000313" key="4">
    <source>
        <dbReference type="Proteomes" id="UP000007721"/>
    </source>
</evidence>
<accession>A0A068F101</accession>
<feature type="compositionally biased region" description="Low complexity" evidence="1">
    <location>
        <begin position="38"/>
        <end position="52"/>
    </location>
</feature>
<name>A0A068F101_GEODF</name>
<feature type="chain" id="PRO_5001651693" description="Lipoprotein" evidence="2">
    <location>
        <begin position="21"/>
        <end position="58"/>
    </location>
</feature>
<organism evidence="3 4">
    <name type="scientific">Geotalea daltonii (strain DSM 22248 / JCM 15807 / FRC-32)</name>
    <name type="common">Geobacter daltonii</name>
    <dbReference type="NCBI Taxonomy" id="316067"/>
    <lineage>
        <taxon>Bacteria</taxon>
        <taxon>Pseudomonadati</taxon>
        <taxon>Thermodesulfobacteriota</taxon>
        <taxon>Desulfuromonadia</taxon>
        <taxon>Geobacterales</taxon>
        <taxon>Geobacteraceae</taxon>
        <taxon>Geotalea</taxon>
    </lineage>
</organism>
<evidence type="ECO:0000256" key="1">
    <source>
        <dbReference type="SAM" id="MobiDB-lite"/>
    </source>
</evidence>
<keyword evidence="4" id="KW-1185">Reference proteome</keyword>
<evidence type="ECO:0000256" key="2">
    <source>
        <dbReference type="SAM" id="SignalP"/>
    </source>
</evidence>
<dbReference type="AlphaFoldDB" id="A0A068F101"/>
<evidence type="ECO:0008006" key="5">
    <source>
        <dbReference type="Google" id="ProtNLM"/>
    </source>
</evidence>
<proteinExistence type="predicted"/>
<dbReference type="HOGENOM" id="CLU_2972984_0_0_7"/>
<dbReference type="KEGG" id="geo:Geob_3842"/>
<dbReference type="EMBL" id="CP001390">
    <property type="protein sequence ID" value="AID57966.1"/>
    <property type="molecule type" value="Genomic_DNA"/>
</dbReference>
<dbReference type="PROSITE" id="PS51257">
    <property type="entry name" value="PROKAR_LIPOPROTEIN"/>
    <property type="match status" value="1"/>
</dbReference>
<keyword evidence="2" id="KW-0732">Signal</keyword>
<sequence length="58" mass="6314">MSILFRCLVKFVLLSGVITAAGCSWPSVKIGNDKYLLSPTPTSETTKSTSNPGDIRRR</sequence>
<feature type="signal peptide" evidence="2">
    <location>
        <begin position="1"/>
        <end position="20"/>
    </location>
</feature>